<organism evidence="3 4">
    <name type="scientific">Salipaludibacillus keqinensis</name>
    <dbReference type="NCBI Taxonomy" id="2045207"/>
    <lineage>
        <taxon>Bacteria</taxon>
        <taxon>Bacillati</taxon>
        <taxon>Bacillota</taxon>
        <taxon>Bacilli</taxon>
        <taxon>Bacillales</taxon>
        <taxon>Bacillaceae</taxon>
    </lineage>
</organism>
<feature type="domain" description="Rhodanese" evidence="2">
    <location>
        <begin position="15"/>
        <end position="139"/>
    </location>
</feature>
<sequence length="353" mass="41058">MQSYTFPSITYDQIDPHRHYVIDVRSPSEYQEFHLPDSLNVPLFTDEERKQVGTIYKQESSEKAKKIGIDIYSKKLPEFYHKWMQLAEANPTKTAVVTCARGGMRSGSFVSMMLAMKLPVRQLEGGMRSVRKHVQAKLDHFASLNWKTIVLGGNTGTGKTKWLLELKERDYPVLDLEGLACHRGSVFGHIGLKQTSQKQFEFHLVEELEQLVDKRMMIIEAESKRIGRIIIPPFILENKQQGTFIEIQDRMERRVNHIMEDYQPFQYSEEIAEGVGKIKKRLPTKIVGSAEEALANQQYEELFELLLTHYYDPKYNHKNNEYVPSDKENILKLNKYEESQITTVIQEKIDQNL</sequence>
<proteinExistence type="predicted"/>
<keyword evidence="1" id="KW-0711">Selenium</keyword>
<accession>A0A323TCJ6</accession>
<dbReference type="SUPFAM" id="SSF52821">
    <property type="entry name" value="Rhodanese/Cell cycle control phosphatase"/>
    <property type="match status" value="1"/>
</dbReference>
<gene>
    <name evidence="3" type="ORF">CR194_07540</name>
</gene>
<protein>
    <submittedName>
        <fullName evidence="3">tRNA 2-selenouridine(34) synthase MnmH</fullName>
    </submittedName>
</protein>
<dbReference type="NCBIfam" id="TIGR03167">
    <property type="entry name" value="tRNA_sel_U_synt"/>
    <property type="match status" value="1"/>
</dbReference>
<evidence type="ECO:0000259" key="2">
    <source>
        <dbReference type="PROSITE" id="PS50206"/>
    </source>
</evidence>
<dbReference type="InterPro" id="IPR017582">
    <property type="entry name" value="SelU"/>
</dbReference>
<dbReference type="SMART" id="SM00450">
    <property type="entry name" value="RHOD"/>
    <property type="match status" value="1"/>
</dbReference>
<dbReference type="Proteomes" id="UP000248214">
    <property type="component" value="Unassembled WGS sequence"/>
</dbReference>
<reference evidence="3 4" key="1">
    <citation type="submission" date="2017-10" db="EMBL/GenBank/DDBJ databases">
        <title>Bacillus sp. nov., a halophilic bacterium isolated from a Keqin Lake.</title>
        <authorList>
            <person name="Wang H."/>
        </authorList>
    </citation>
    <scope>NUCLEOTIDE SEQUENCE [LARGE SCALE GENOMIC DNA]</scope>
    <source>
        <strain evidence="3 4">KQ-12</strain>
    </source>
</reference>
<dbReference type="NCBIfam" id="NF008752">
    <property type="entry name" value="PRK11784.1-4"/>
    <property type="match status" value="1"/>
</dbReference>
<dbReference type="Pfam" id="PF00581">
    <property type="entry name" value="Rhodanese"/>
    <property type="match status" value="1"/>
</dbReference>
<dbReference type="InterPro" id="IPR001763">
    <property type="entry name" value="Rhodanese-like_dom"/>
</dbReference>
<dbReference type="InterPro" id="IPR036873">
    <property type="entry name" value="Rhodanese-like_dom_sf"/>
</dbReference>
<dbReference type="GO" id="GO:0043828">
    <property type="term" value="F:tRNA 2-selenouridine synthase activity"/>
    <property type="evidence" value="ECO:0007669"/>
    <property type="project" value="InterPro"/>
</dbReference>
<evidence type="ECO:0000313" key="4">
    <source>
        <dbReference type="Proteomes" id="UP000248214"/>
    </source>
</evidence>
<dbReference type="NCBIfam" id="NF008750">
    <property type="entry name" value="PRK11784.1-2"/>
    <property type="match status" value="1"/>
</dbReference>
<dbReference type="EMBL" id="PDOD01000002">
    <property type="protein sequence ID" value="PYZ93042.1"/>
    <property type="molecule type" value="Genomic_DNA"/>
</dbReference>
<dbReference type="InterPro" id="IPR058840">
    <property type="entry name" value="AAA_SelU"/>
</dbReference>
<evidence type="ECO:0000313" key="3">
    <source>
        <dbReference type="EMBL" id="PYZ93042.1"/>
    </source>
</evidence>
<dbReference type="PANTHER" id="PTHR30401">
    <property type="entry name" value="TRNA 2-SELENOURIDINE SYNTHASE"/>
    <property type="match status" value="1"/>
</dbReference>
<dbReference type="Gene3D" id="3.40.250.10">
    <property type="entry name" value="Rhodanese-like domain"/>
    <property type="match status" value="1"/>
</dbReference>
<dbReference type="GO" id="GO:0002098">
    <property type="term" value="P:tRNA wobble uridine modification"/>
    <property type="evidence" value="ECO:0007669"/>
    <property type="project" value="InterPro"/>
</dbReference>
<keyword evidence="4" id="KW-1185">Reference proteome</keyword>
<name>A0A323TCJ6_9BACI</name>
<comment type="caution">
    <text evidence="3">The sequence shown here is derived from an EMBL/GenBank/DDBJ whole genome shotgun (WGS) entry which is preliminary data.</text>
</comment>
<dbReference type="PROSITE" id="PS50206">
    <property type="entry name" value="RHODANESE_3"/>
    <property type="match status" value="1"/>
</dbReference>
<dbReference type="AlphaFoldDB" id="A0A323TCJ6"/>
<dbReference type="Pfam" id="PF26341">
    <property type="entry name" value="AAA_SelU"/>
    <property type="match status" value="1"/>
</dbReference>
<dbReference type="PANTHER" id="PTHR30401:SF0">
    <property type="entry name" value="TRNA 2-SELENOURIDINE SYNTHASE"/>
    <property type="match status" value="1"/>
</dbReference>
<evidence type="ECO:0000256" key="1">
    <source>
        <dbReference type="ARBA" id="ARBA00023266"/>
    </source>
</evidence>